<name>A0A1T4W8R2_9GAMM</name>
<dbReference type="PROSITE" id="PS50853">
    <property type="entry name" value="FN3"/>
    <property type="match status" value="1"/>
</dbReference>
<dbReference type="GO" id="GO:0008237">
    <property type="term" value="F:metallopeptidase activity"/>
    <property type="evidence" value="ECO:0007669"/>
    <property type="project" value="InterPro"/>
</dbReference>
<dbReference type="SUPFAM" id="SSF55486">
    <property type="entry name" value="Metalloproteases ('zincins'), catalytic domain"/>
    <property type="match status" value="1"/>
</dbReference>
<evidence type="ECO:0000259" key="1">
    <source>
        <dbReference type="PROSITE" id="PS50853"/>
    </source>
</evidence>
<accession>A0A1T4W8R2</accession>
<dbReference type="Gene3D" id="2.60.120.380">
    <property type="match status" value="1"/>
</dbReference>
<dbReference type="Pfam" id="PF17963">
    <property type="entry name" value="Big_9"/>
    <property type="match status" value="2"/>
</dbReference>
<dbReference type="OrthoDB" id="5902819at2"/>
<dbReference type="PANTHER" id="PTHR34720">
    <property type="entry name" value="MICROCYSTIN DEPENDENT PROTEIN"/>
    <property type="match status" value="1"/>
</dbReference>
<dbReference type="STRING" id="92487.SAMN02745130_01222"/>
<reference evidence="2 3" key="1">
    <citation type="submission" date="2017-02" db="EMBL/GenBank/DDBJ databases">
        <authorList>
            <person name="Peterson S.W."/>
        </authorList>
    </citation>
    <scope>NUCLEOTIDE SEQUENCE [LARGE SCALE GENOMIC DNA]</scope>
    <source>
        <strain evidence="2 3">ATCC 49788</strain>
    </source>
</reference>
<proteinExistence type="predicted"/>
<dbReference type="RefSeq" id="WP_078921699.1">
    <property type="nucleotide sequence ID" value="NZ_FUYB01000004.1"/>
</dbReference>
<dbReference type="InterPro" id="IPR036116">
    <property type="entry name" value="FN3_sf"/>
</dbReference>
<sequence length="688" mass="71910">MRVDDEGGIYIADPIEPNATVSGAARSSMLAADLPAGVDVFKLHSNPGAANVVYLDFDGHVITGTAWNNSTNPSFTARPYDLDANPSSFSETEKANIAEVWRRVAEDYAPFNIDVTTELPASFGAKTGRLLITANVDANGLDMPAKTSGGVAYVNVWGSTNYPYYSPALVYYNQVGGPDNIAEAASHELGHNLGLSHDGTSTSSYYTGHGTDFTSWAPIMGAGYYKHMTQWSKGEYLSANQTQDDLALINAKLTTRFDDHSNTRMGATPLTVDTNGHIFSATPATNPLDLSRVNKGVIETSADIDVFSFSSGAGTVVLQATPLRELTAERGGNLDISLNLYDATGNLLSSSNPADETDAGITLNLPAGTYYLSVEGIGSANYSDYGSLGQYFIEGVLPLAEPDTTAPNPDPLTWALAPEASSRSSIQMTATTATDDSGQVEYYFACTSGGVGCVDSGWVSSAHFALTGLAADTAYSFTVKARDPAGNMTASTAAATATTLANQAPVANTDTATVVNNSRVLVNVLANDTDPDADPLSVTTVTQATHGLVSFTATGVTYQPASGFVGTDSFTYTLSDGLGGSASATVTVNVTEAPLVTLNRAPVAVADSIKVVLGQTITIPVLNNDYDPDGDTLSISSVTQGSRGYATITNQVLTYKPKRTGNDTLSYTISDGRGGKATAKVYVSIVRN</sequence>
<dbReference type="NCBIfam" id="NF012211">
    <property type="entry name" value="tand_rpt_95"/>
    <property type="match status" value="2"/>
</dbReference>
<dbReference type="InterPro" id="IPR003961">
    <property type="entry name" value="FN3_dom"/>
</dbReference>
<dbReference type="EMBL" id="FUYB01000004">
    <property type="protein sequence ID" value="SKA73428.1"/>
    <property type="molecule type" value="Genomic_DNA"/>
</dbReference>
<dbReference type="InterPro" id="IPR024079">
    <property type="entry name" value="MetalloPept_cat_dom_sf"/>
</dbReference>
<dbReference type="AlphaFoldDB" id="A0A1T4W8R2"/>
<keyword evidence="3" id="KW-1185">Reference proteome</keyword>
<feature type="domain" description="Fibronectin type-III" evidence="1">
    <location>
        <begin position="408"/>
        <end position="502"/>
    </location>
</feature>
<dbReference type="Proteomes" id="UP000190460">
    <property type="component" value="Unassembled WGS sequence"/>
</dbReference>
<gene>
    <name evidence="2" type="ORF">SAMN02745130_01222</name>
</gene>
<evidence type="ECO:0000313" key="3">
    <source>
        <dbReference type="Proteomes" id="UP000190460"/>
    </source>
</evidence>
<dbReference type="PANTHER" id="PTHR34720:SF9">
    <property type="entry name" value="BLR4714 PROTEIN"/>
    <property type="match status" value="1"/>
</dbReference>
<dbReference type="Pfam" id="PF13582">
    <property type="entry name" value="Reprolysin_3"/>
    <property type="match status" value="1"/>
</dbReference>
<protein>
    <submittedName>
        <fullName evidence="2">Metallo-peptidase family M12B Reprolysin-like</fullName>
    </submittedName>
</protein>
<dbReference type="SUPFAM" id="SSF49265">
    <property type="entry name" value="Fibronectin type III"/>
    <property type="match status" value="1"/>
</dbReference>
<organism evidence="2 3">
    <name type="scientific">Thiothrix eikelboomii</name>
    <dbReference type="NCBI Taxonomy" id="92487"/>
    <lineage>
        <taxon>Bacteria</taxon>
        <taxon>Pseudomonadati</taxon>
        <taxon>Pseudomonadota</taxon>
        <taxon>Gammaproteobacteria</taxon>
        <taxon>Thiotrichales</taxon>
        <taxon>Thiotrichaceae</taxon>
        <taxon>Thiothrix</taxon>
    </lineage>
</organism>
<dbReference type="Gene3D" id="3.40.390.10">
    <property type="entry name" value="Collagenase (Catalytic Domain)"/>
    <property type="match status" value="1"/>
</dbReference>
<dbReference type="Gene3D" id="2.60.40.2810">
    <property type="match status" value="2"/>
</dbReference>
<evidence type="ECO:0000313" key="2">
    <source>
        <dbReference type="EMBL" id="SKA73428.1"/>
    </source>
</evidence>